<feature type="transmembrane region" description="Helical" evidence="1">
    <location>
        <begin position="205"/>
        <end position="229"/>
    </location>
</feature>
<proteinExistence type="predicted"/>
<reference evidence="2 3" key="1">
    <citation type="submission" date="2020-02" db="EMBL/GenBank/DDBJ databases">
        <authorList>
            <person name="Li X.-J."/>
            <person name="Feng X.-M."/>
        </authorList>
    </citation>
    <scope>NUCLEOTIDE SEQUENCE [LARGE SCALE GENOMIC DNA]</scope>
    <source>
        <strain evidence="2 3">CGMCC 4.7225</strain>
    </source>
</reference>
<organism evidence="2 3">
    <name type="scientific">Phytoactinopolyspora alkaliphila</name>
    <dbReference type="NCBI Taxonomy" id="1783498"/>
    <lineage>
        <taxon>Bacteria</taxon>
        <taxon>Bacillati</taxon>
        <taxon>Actinomycetota</taxon>
        <taxon>Actinomycetes</taxon>
        <taxon>Jiangellales</taxon>
        <taxon>Jiangellaceae</taxon>
        <taxon>Phytoactinopolyspora</taxon>
    </lineage>
</organism>
<comment type="caution">
    <text evidence="2">The sequence shown here is derived from an EMBL/GenBank/DDBJ whole genome shotgun (WGS) entry which is preliminary data.</text>
</comment>
<name>A0A6N9YIZ6_9ACTN</name>
<evidence type="ECO:0000313" key="3">
    <source>
        <dbReference type="Proteomes" id="UP000469185"/>
    </source>
</evidence>
<protein>
    <submittedName>
        <fullName evidence="2">ABC transporter permease</fullName>
    </submittedName>
</protein>
<sequence>MSPQPEAAPSGVIHDIGYRGYDGPRLGRNLVARALFFHSLRGVFGIGRSARSKVMPMGLFAVIWLPALVIAVITVVTASQGLLNDVPVQFARYPMLLQPAVAIFLGTQAPQAVSLDLRYNTLPLYLSRPLERVDYVTAKYAALATGVFILLAIPILTMYIGALLAELPAGEQTGDVVLALIGAALFSLVLAGIGLLIASLTARRGFGVAAIITVLVMSYSVVSGLQGIIGHGQSDLATAGWLGLLSPMTLVDGVQTWALGAESSAVAGPPGDLAGLVFCLVTATVVVGSYLCLMYRYRKVTV</sequence>
<keyword evidence="1" id="KW-0472">Membrane</keyword>
<feature type="transmembrane region" description="Helical" evidence="1">
    <location>
        <begin position="176"/>
        <end position="198"/>
    </location>
</feature>
<dbReference type="RefSeq" id="WP_163817253.1">
    <property type="nucleotide sequence ID" value="NZ_JAAGOB010000003.1"/>
</dbReference>
<dbReference type="Proteomes" id="UP000469185">
    <property type="component" value="Unassembled WGS sequence"/>
</dbReference>
<gene>
    <name evidence="2" type="ORF">G1H11_06370</name>
</gene>
<keyword evidence="1" id="KW-1133">Transmembrane helix</keyword>
<keyword evidence="1" id="KW-0812">Transmembrane</keyword>
<dbReference type="AlphaFoldDB" id="A0A6N9YIZ6"/>
<evidence type="ECO:0000256" key="1">
    <source>
        <dbReference type="SAM" id="Phobius"/>
    </source>
</evidence>
<feature type="transmembrane region" description="Helical" evidence="1">
    <location>
        <begin position="59"/>
        <end position="83"/>
    </location>
</feature>
<dbReference type="EMBL" id="JAAGOB010000003">
    <property type="protein sequence ID" value="NED94934.1"/>
    <property type="molecule type" value="Genomic_DNA"/>
</dbReference>
<evidence type="ECO:0000313" key="2">
    <source>
        <dbReference type="EMBL" id="NED94934.1"/>
    </source>
</evidence>
<feature type="transmembrane region" description="Helical" evidence="1">
    <location>
        <begin position="273"/>
        <end position="293"/>
    </location>
</feature>
<keyword evidence="3" id="KW-1185">Reference proteome</keyword>
<accession>A0A6N9YIZ6</accession>
<feature type="transmembrane region" description="Helical" evidence="1">
    <location>
        <begin position="140"/>
        <end position="164"/>
    </location>
</feature>